<gene>
    <name evidence="2" type="ORF">P153DRAFT_379041</name>
</gene>
<dbReference type="OrthoDB" id="5296889at2759"/>
<dbReference type="GeneID" id="54410269"/>
<dbReference type="Proteomes" id="UP000799771">
    <property type="component" value="Unassembled WGS sequence"/>
</dbReference>
<accession>A0A6A6A087</accession>
<name>A0A6A6A087_9PLEO</name>
<feature type="compositionally biased region" description="Polar residues" evidence="1">
    <location>
        <begin position="36"/>
        <end position="46"/>
    </location>
</feature>
<evidence type="ECO:0000256" key="1">
    <source>
        <dbReference type="SAM" id="MobiDB-lite"/>
    </source>
</evidence>
<dbReference type="EMBL" id="ML977517">
    <property type="protein sequence ID" value="KAF2124936.1"/>
    <property type="molecule type" value="Genomic_DNA"/>
</dbReference>
<feature type="region of interest" description="Disordered" evidence="1">
    <location>
        <begin position="1"/>
        <end position="96"/>
    </location>
</feature>
<organism evidence="2 3">
    <name type="scientific">Dothidotthia symphoricarpi CBS 119687</name>
    <dbReference type="NCBI Taxonomy" id="1392245"/>
    <lineage>
        <taxon>Eukaryota</taxon>
        <taxon>Fungi</taxon>
        <taxon>Dikarya</taxon>
        <taxon>Ascomycota</taxon>
        <taxon>Pezizomycotina</taxon>
        <taxon>Dothideomycetes</taxon>
        <taxon>Pleosporomycetidae</taxon>
        <taxon>Pleosporales</taxon>
        <taxon>Dothidotthiaceae</taxon>
        <taxon>Dothidotthia</taxon>
    </lineage>
</organism>
<dbReference type="RefSeq" id="XP_033519329.1">
    <property type="nucleotide sequence ID" value="XM_033669837.1"/>
</dbReference>
<evidence type="ECO:0000313" key="3">
    <source>
        <dbReference type="Proteomes" id="UP000799771"/>
    </source>
</evidence>
<reference evidence="2" key="1">
    <citation type="journal article" date="2020" name="Stud. Mycol.">
        <title>101 Dothideomycetes genomes: a test case for predicting lifestyles and emergence of pathogens.</title>
        <authorList>
            <person name="Haridas S."/>
            <person name="Albert R."/>
            <person name="Binder M."/>
            <person name="Bloem J."/>
            <person name="Labutti K."/>
            <person name="Salamov A."/>
            <person name="Andreopoulos B."/>
            <person name="Baker S."/>
            <person name="Barry K."/>
            <person name="Bills G."/>
            <person name="Bluhm B."/>
            <person name="Cannon C."/>
            <person name="Castanera R."/>
            <person name="Culley D."/>
            <person name="Daum C."/>
            <person name="Ezra D."/>
            <person name="Gonzalez J."/>
            <person name="Henrissat B."/>
            <person name="Kuo A."/>
            <person name="Liang C."/>
            <person name="Lipzen A."/>
            <person name="Lutzoni F."/>
            <person name="Magnuson J."/>
            <person name="Mondo S."/>
            <person name="Nolan M."/>
            <person name="Ohm R."/>
            <person name="Pangilinan J."/>
            <person name="Park H.-J."/>
            <person name="Ramirez L."/>
            <person name="Alfaro M."/>
            <person name="Sun H."/>
            <person name="Tritt A."/>
            <person name="Yoshinaga Y."/>
            <person name="Zwiers L.-H."/>
            <person name="Turgeon B."/>
            <person name="Goodwin S."/>
            <person name="Spatafora J."/>
            <person name="Crous P."/>
            <person name="Grigoriev I."/>
        </authorList>
    </citation>
    <scope>NUCLEOTIDE SEQUENCE</scope>
    <source>
        <strain evidence="2">CBS 119687</strain>
    </source>
</reference>
<proteinExistence type="predicted"/>
<evidence type="ECO:0000313" key="2">
    <source>
        <dbReference type="EMBL" id="KAF2124936.1"/>
    </source>
</evidence>
<keyword evidence="3" id="KW-1185">Reference proteome</keyword>
<dbReference type="AlphaFoldDB" id="A0A6A6A087"/>
<protein>
    <submittedName>
        <fullName evidence="2">Uncharacterized protein</fullName>
    </submittedName>
</protein>
<sequence>MFFRRRSSRANSYVDNDAPARAQSLDEYTEKRPDSSRTQPTQQSSVAVDDSDMYPRPQQPQETTLPTRQPMANGHGHGMPPSMGQSAPSLNGGGAAAMPDLLTQAFNQAMRPYLEKIDHLESQLAEQQAWISQLENQRTEMFHWIDKRGLRPDVPDTLAKIMDTTTPDAALTLNAQLDRKITIVNFDLHRLQDDLNDSISSSHFASAMLKFLPDVQRLAQLPTGPRYAFDLLLKLGGNLNSHGGLDGAEPGDIEARRDFYSRLDLGMVDVVSRRFGEGEDWNVQREIKRIEKTAHHLKGFGVEPYFPQTLDLMKRELEFQGPNGAQANGQRSPPRYH</sequence>